<dbReference type="STRING" id="633440.SAMN05421869_109327"/>
<dbReference type="Gene3D" id="3.40.1410.10">
    <property type="entry name" value="Chorismate lyase-like"/>
    <property type="match status" value="1"/>
</dbReference>
<dbReference type="EMBL" id="FNDJ01000009">
    <property type="protein sequence ID" value="SDJ26468.1"/>
    <property type="molecule type" value="Genomic_DNA"/>
</dbReference>
<gene>
    <name evidence="1" type="ORF">SAMN05421869_109327</name>
</gene>
<keyword evidence="2" id="KW-1185">Reference proteome</keyword>
<dbReference type="SUPFAM" id="SSF64288">
    <property type="entry name" value="Chorismate lyase-like"/>
    <property type="match status" value="1"/>
</dbReference>
<dbReference type="Proteomes" id="UP000199202">
    <property type="component" value="Unassembled WGS sequence"/>
</dbReference>
<name>A0A1G8SB64_9ACTN</name>
<protein>
    <submittedName>
        <fullName evidence="1">4-hydroxybenzoate synthetase (Chorismate-pyruvate lyase)</fullName>
    </submittedName>
</protein>
<evidence type="ECO:0000313" key="2">
    <source>
        <dbReference type="Proteomes" id="UP000199202"/>
    </source>
</evidence>
<proteinExistence type="predicted"/>
<dbReference type="AlphaFoldDB" id="A0A1G8SB64"/>
<dbReference type="RefSeq" id="WP_090934011.1">
    <property type="nucleotide sequence ID" value="NZ_FNDJ01000009.1"/>
</dbReference>
<keyword evidence="1" id="KW-0670">Pyruvate</keyword>
<dbReference type="InterPro" id="IPR028978">
    <property type="entry name" value="Chorismate_lyase_/UTRA_dom_sf"/>
</dbReference>
<evidence type="ECO:0000313" key="1">
    <source>
        <dbReference type="EMBL" id="SDJ26468.1"/>
    </source>
</evidence>
<keyword evidence="1" id="KW-0456">Lyase</keyword>
<accession>A0A1G8SB64</accession>
<dbReference type="OrthoDB" id="3690060at2"/>
<organism evidence="1 2">
    <name type="scientific">Nonomuraea jiangxiensis</name>
    <dbReference type="NCBI Taxonomy" id="633440"/>
    <lineage>
        <taxon>Bacteria</taxon>
        <taxon>Bacillati</taxon>
        <taxon>Actinomycetota</taxon>
        <taxon>Actinomycetes</taxon>
        <taxon>Streptosporangiales</taxon>
        <taxon>Streptosporangiaceae</taxon>
        <taxon>Nonomuraea</taxon>
    </lineage>
</organism>
<sequence>MPVGSFTSALTRMLLAGDGSTTLLLQALTGGPISVGPQHVADQRADRMPADVRALLQLADGATVAVRSSLLLDRHGTPVSRNKVIVSLGVPLMQRIAADPARPLGLALIAHDIDHERRRRSSGLARWSTRQRDAASKAYLIRAAATPLMLVWETFNPDVVPPGIMT</sequence>
<reference evidence="1 2" key="1">
    <citation type="submission" date="2016-10" db="EMBL/GenBank/DDBJ databases">
        <authorList>
            <person name="de Groot N.N."/>
        </authorList>
    </citation>
    <scope>NUCLEOTIDE SEQUENCE [LARGE SCALE GENOMIC DNA]</scope>
    <source>
        <strain evidence="1 2">CGMCC 4.6533</strain>
    </source>
</reference>
<dbReference type="GO" id="GO:0016829">
    <property type="term" value="F:lyase activity"/>
    <property type="evidence" value="ECO:0007669"/>
    <property type="project" value="UniProtKB-KW"/>
</dbReference>